<dbReference type="RefSeq" id="XP_013433706.1">
    <property type="nucleotide sequence ID" value="XM_013578252.1"/>
</dbReference>
<dbReference type="InterPro" id="IPR019559">
    <property type="entry name" value="Cullin_neddylation_domain"/>
</dbReference>
<dbReference type="GO" id="GO:0031625">
    <property type="term" value="F:ubiquitin protein ligase binding"/>
    <property type="evidence" value="ECO:0007669"/>
    <property type="project" value="InterPro"/>
</dbReference>
<gene>
    <name evidence="2" type="ORF">ENH_00002650</name>
</gene>
<dbReference type="GO" id="GO:0031461">
    <property type="term" value="C:cullin-RING ubiquitin ligase complex"/>
    <property type="evidence" value="ECO:0007669"/>
    <property type="project" value="InterPro"/>
</dbReference>
<organism evidence="2 3">
    <name type="scientific">Eimeria necatrix</name>
    <dbReference type="NCBI Taxonomy" id="51315"/>
    <lineage>
        <taxon>Eukaryota</taxon>
        <taxon>Sar</taxon>
        <taxon>Alveolata</taxon>
        <taxon>Apicomplexa</taxon>
        <taxon>Conoidasida</taxon>
        <taxon>Coccidia</taxon>
        <taxon>Eucoccidiorida</taxon>
        <taxon>Eimeriorina</taxon>
        <taxon>Eimeriidae</taxon>
        <taxon>Eimeria</taxon>
    </lineage>
</organism>
<dbReference type="SMART" id="SM00884">
    <property type="entry name" value="Cullin_Nedd8"/>
    <property type="match status" value="1"/>
</dbReference>
<sequence length="52" mass="5986">MLHADLVTEVSVHLAPRFAPSAALIKNRIEALIEREYIQRGPKDMRMYTYVA</sequence>
<accession>U6MRZ9</accession>
<reference evidence="2" key="2">
    <citation type="submission" date="2013-10" db="EMBL/GenBank/DDBJ databases">
        <authorList>
            <person name="Aslett M."/>
        </authorList>
    </citation>
    <scope>NUCLEOTIDE SEQUENCE [LARGE SCALE GENOMIC DNA]</scope>
    <source>
        <strain evidence="2">Houghton</strain>
    </source>
</reference>
<keyword evidence="3" id="KW-1185">Reference proteome</keyword>
<dbReference type="PROSITE" id="PS01256">
    <property type="entry name" value="CULLIN_1"/>
    <property type="match status" value="1"/>
</dbReference>
<protein>
    <recommendedName>
        <fullName evidence="1">Cullin neddylation domain-containing protein</fullName>
    </recommendedName>
</protein>
<reference evidence="2" key="1">
    <citation type="submission" date="2013-10" db="EMBL/GenBank/DDBJ databases">
        <title>Genomic analysis of the causative agents of coccidiosis in chickens.</title>
        <authorList>
            <person name="Reid A.J."/>
            <person name="Blake D."/>
            <person name="Billington K."/>
            <person name="Browne H."/>
            <person name="Dunn M."/>
            <person name="Hung S."/>
            <person name="Kawahara F."/>
            <person name="Miranda-Saavedra D."/>
            <person name="Mourier T."/>
            <person name="Nagra H."/>
            <person name="Otto T.D."/>
            <person name="Rawlings N."/>
            <person name="Sanchez A."/>
            <person name="Sanders M."/>
            <person name="Subramaniam C."/>
            <person name="Tay Y."/>
            <person name="Dear P."/>
            <person name="Doerig C."/>
            <person name="Gruber A."/>
            <person name="Parkinson J."/>
            <person name="Shirley M."/>
            <person name="Wan K.L."/>
            <person name="Berriman M."/>
            <person name="Tomley F."/>
            <person name="Pain A."/>
        </authorList>
    </citation>
    <scope>NUCLEOTIDE SEQUENCE [LARGE SCALE GENOMIC DNA]</scope>
    <source>
        <strain evidence="2">Houghton</strain>
    </source>
</reference>
<dbReference type="Gene3D" id="1.10.10.10">
    <property type="entry name" value="Winged helix-like DNA-binding domain superfamily/Winged helix DNA-binding domain"/>
    <property type="match status" value="1"/>
</dbReference>
<dbReference type="GeneID" id="25470460"/>
<evidence type="ECO:0000313" key="2">
    <source>
        <dbReference type="EMBL" id="CDJ65239.1"/>
    </source>
</evidence>
<dbReference type="Pfam" id="PF10557">
    <property type="entry name" value="Cullin_Nedd8"/>
    <property type="match status" value="1"/>
</dbReference>
<dbReference type="InterPro" id="IPR016157">
    <property type="entry name" value="Cullin_CS"/>
</dbReference>
<evidence type="ECO:0000313" key="3">
    <source>
        <dbReference type="Proteomes" id="UP000030754"/>
    </source>
</evidence>
<evidence type="ECO:0000259" key="1">
    <source>
        <dbReference type="SMART" id="SM00884"/>
    </source>
</evidence>
<dbReference type="Proteomes" id="UP000030754">
    <property type="component" value="Unassembled WGS sequence"/>
</dbReference>
<proteinExistence type="predicted"/>
<dbReference type="OrthoDB" id="27073at2759"/>
<name>U6MRZ9_9EIME</name>
<dbReference type="GO" id="GO:0006511">
    <property type="term" value="P:ubiquitin-dependent protein catabolic process"/>
    <property type="evidence" value="ECO:0007669"/>
    <property type="project" value="InterPro"/>
</dbReference>
<dbReference type="SUPFAM" id="SSF46785">
    <property type="entry name" value="Winged helix' DNA-binding domain"/>
    <property type="match status" value="1"/>
</dbReference>
<feature type="domain" description="Cullin neddylation" evidence="1">
    <location>
        <begin position="1"/>
        <end position="46"/>
    </location>
</feature>
<dbReference type="AlphaFoldDB" id="U6MRZ9"/>
<dbReference type="InterPro" id="IPR036390">
    <property type="entry name" value="WH_DNA-bd_sf"/>
</dbReference>
<dbReference type="EMBL" id="HG723103">
    <property type="protein sequence ID" value="CDJ65239.1"/>
    <property type="molecule type" value="Genomic_DNA"/>
</dbReference>
<dbReference type="InterPro" id="IPR036388">
    <property type="entry name" value="WH-like_DNA-bd_sf"/>
</dbReference>
<dbReference type="VEuPathDB" id="ToxoDB:ENH_00002650"/>